<reference evidence="4" key="1">
    <citation type="submission" date="2020-08" db="EMBL/GenBank/DDBJ databases">
        <title>Sulfitobacter aestuariivivens sp. nov., isolated from a tidal flat.</title>
        <authorList>
            <person name="Park S."/>
            <person name="Yoon J.-H."/>
        </authorList>
    </citation>
    <scope>NUCLEOTIDE SEQUENCE</scope>
    <source>
        <strain evidence="4">TSTF-M16</strain>
    </source>
</reference>
<dbReference type="InterPro" id="IPR029058">
    <property type="entry name" value="AB_hydrolase_fold"/>
</dbReference>
<dbReference type="GO" id="GO:0004252">
    <property type="term" value="F:serine-type endopeptidase activity"/>
    <property type="evidence" value="ECO:0007669"/>
    <property type="project" value="InterPro"/>
</dbReference>
<feature type="signal peptide" evidence="2">
    <location>
        <begin position="1"/>
        <end position="20"/>
    </location>
</feature>
<gene>
    <name evidence="4" type="ORF">H9Q16_18890</name>
</gene>
<organism evidence="4 5">
    <name type="scientific">Sulfitobacter aestuariivivens</name>
    <dbReference type="NCBI Taxonomy" id="2766981"/>
    <lineage>
        <taxon>Bacteria</taxon>
        <taxon>Pseudomonadati</taxon>
        <taxon>Pseudomonadota</taxon>
        <taxon>Alphaproteobacteria</taxon>
        <taxon>Rhodobacterales</taxon>
        <taxon>Roseobacteraceae</taxon>
        <taxon>Sulfitobacter</taxon>
    </lineage>
</organism>
<dbReference type="InterPro" id="IPR002471">
    <property type="entry name" value="Pept_S9_AS"/>
</dbReference>
<dbReference type="PANTHER" id="PTHR43265">
    <property type="entry name" value="ESTERASE ESTD"/>
    <property type="match status" value="1"/>
</dbReference>
<name>A0A927HI87_9RHOB</name>
<dbReference type="EMBL" id="JACTAG010000003">
    <property type="protein sequence ID" value="MBD3666010.1"/>
    <property type="molecule type" value="Genomic_DNA"/>
</dbReference>
<dbReference type="InterPro" id="IPR053145">
    <property type="entry name" value="AB_hydrolase_Est10"/>
</dbReference>
<feature type="domain" description="AB hydrolase-1" evidence="3">
    <location>
        <begin position="48"/>
        <end position="164"/>
    </location>
</feature>
<dbReference type="Proteomes" id="UP000635142">
    <property type="component" value="Unassembled WGS sequence"/>
</dbReference>
<dbReference type="GO" id="GO:0052689">
    <property type="term" value="F:carboxylic ester hydrolase activity"/>
    <property type="evidence" value="ECO:0007669"/>
    <property type="project" value="TreeGrafter"/>
</dbReference>
<dbReference type="GO" id="GO:0006508">
    <property type="term" value="P:proteolysis"/>
    <property type="evidence" value="ECO:0007669"/>
    <property type="project" value="InterPro"/>
</dbReference>
<dbReference type="PROSITE" id="PS00708">
    <property type="entry name" value="PRO_ENDOPEP_SER"/>
    <property type="match status" value="1"/>
</dbReference>
<accession>A0A927HI87</accession>
<dbReference type="PANTHER" id="PTHR43265:SF1">
    <property type="entry name" value="ESTERASE ESTD"/>
    <property type="match status" value="1"/>
</dbReference>
<evidence type="ECO:0000259" key="3">
    <source>
        <dbReference type="Pfam" id="PF00561"/>
    </source>
</evidence>
<protein>
    <submittedName>
        <fullName evidence="4">Alpha/beta fold hydrolase</fullName>
    </submittedName>
</protein>
<sequence length="291" mass="30692">MMRHILMFTALISLSSTAHAMSETFVTFQSDGQEVVGTLALPDGDPAPVVILLHGFTGSRDELATEAVPGGVFGETAEALAEAGMASLRIDFRGSGESTADLSFADTTFESQVTDALAALDYLKVSDMVKSDDIYLIGWSQGGLVSTAVAGRSGALDAVALWAAPADPVSTFGGLIDAAAMEKALAGDPDDKVKVTLPWTEIELKKGFFEGIYSFDPAAEIAAYSGPLLVAQGSLDTTVLPENADMLIAAHDGPEQLWMADMDHVFNTFTTDDTLDELVAETIAFFKAHDD</sequence>
<comment type="caution">
    <text evidence="4">The sequence shown here is derived from an EMBL/GenBank/DDBJ whole genome shotgun (WGS) entry which is preliminary data.</text>
</comment>
<evidence type="ECO:0000313" key="4">
    <source>
        <dbReference type="EMBL" id="MBD3666010.1"/>
    </source>
</evidence>
<feature type="chain" id="PRO_5037462259" evidence="2">
    <location>
        <begin position="21"/>
        <end position="291"/>
    </location>
</feature>
<evidence type="ECO:0000256" key="2">
    <source>
        <dbReference type="SAM" id="SignalP"/>
    </source>
</evidence>
<dbReference type="AlphaFoldDB" id="A0A927HI87"/>
<keyword evidence="1 4" id="KW-0378">Hydrolase</keyword>
<dbReference type="Pfam" id="PF00561">
    <property type="entry name" value="Abhydrolase_1"/>
    <property type="match status" value="1"/>
</dbReference>
<dbReference type="RefSeq" id="WP_191077030.1">
    <property type="nucleotide sequence ID" value="NZ_JACTAG010000003.1"/>
</dbReference>
<keyword evidence="2" id="KW-0732">Signal</keyword>
<dbReference type="InterPro" id="IPR000073">
    <property type="entry name" value="AB_hydrolase_1"/>
</dbReference>
<proteinExistence type="predicted"/>
<keyword evidence="5" id="KW-1185">Reference proteome</keyword>
<evidence type="ECO:0000256" key="1">
    <source>
        <dbReference type="ARBA" id="ARBA00022801"/>
    </source>
</evidence>
<dbReference type="SUPFAM" id="SSF53474">
    <property type="entry name" value="alpha/beta-Hydrolases"/>
    <property type="match status" value="1"/>
</dbReference>
<dbReference type="Gene3D" id="3.40.50.1820">
    <property type="entry name" value="alpha/beta hydrolase"/>
    <property type="match status" value="1"/>
</dbReference>
<evidence type="ECO:0000313" key="5">
    <source>
        <dbReference type="Proteomes" id="UP000635142"/>
    </source>
</evidence>